<evidence type="ECO:0000256" key="1">
    <source>
        <dbReference type="SAM" id="MobiDB-lite"/>
    </source>
</evidence>
<evidence type="ECO:0000313" key="3">
    <source>
        <dbReference type="Proteomes" id="UP000663879"/>
    </source>
</evidence>
<organism evidence="2 3">
    <name type="scientific">Brachionus calyciflorus</name>
    <dbReference type="NCBI Taxonomy" id="104777"/>
    <lineage>
        <taxon>Eukaryota</taxon>
        <taxon>Metazoa</taxon>
        <taxon>Spiralia</taxon>
        <taxon>Gnathifera</taxon>
        <taxon>Rotifera</taxon>
        <taxon>Eurotatoria</taxon>
        <taxon>Monogononta</taxon>
        <taxon>Pseudotrocha</taxon>
        <taxon>Ploima</taxon>
        <taxon>Brachionidae</taxon>
        <taxon>Brachionus</taxon>
    </lineage>
</organism>
<reference evidence="2" key="1">
    <citation type="submission" date="2021-02" db="EMBL/GenBank/DDBJ databases">
        <authorList>
            <person name="Nowell W R."/>
        </authorList>
    </citation>
    <scope>NUCLEOTIDE SEQUENCE</scope>
    <source>
        <strain evidence="2">Ploen Becks lab</strain>
    </source>
</reference>
<sequence>IGRVHLMYLKSSSSLFSASSSESTSSSVSSPLDSSDPF</sequence>
<protein>
    <submittedName>
        <fullName evidence="2">Uncharacterized protein</fullName>
    </submittedName>
</protein>
<gene>
    <name evidence="2" type="ORF">OXX778_LOCUS4133</name>
</gene>
<dbReference type="Proteomes" id="UP000663879">
    <property type="component" value="Unassembled WGS sequence"/>
</dbReference>
<keyword evidence="3" id="KW-1185">Reference proteome</keyword>
<dbReference type="EMBL" id="CAJNOC010000395">
    <property type="protein sequence ID" value="CAF0755205.1"/>
    <property type="molecule type" value="Genomic_DNA"/>
</dbReference>
<proteinExistence type="predicted"/>
<name>A0A813PLL1_9BILA</name>
<accession>A0A813PLL1</accession>
<evidence type="ECO:0000313" key="2">
    <source>
        <dbReference type="EMBL" id="CAF0755205.1"/>
    </source>
</evidence>
<dbReference type="AlphaFoldDB" id="A0A813PLL1"/>
<feature type="region of interest" description="Disordered" evidence="1">
    <location>
        <begin position="14"/>
        <end position="38"/>
    </location>
</feature>
<comment type="caution">
    <text evidence="2">The sequence shown here is derived from an EMBL/GenBank/DDBJ whole genome shotgun (WGS) entry which is preliminary data.</text>
</comment>
<feature type="non-terminal residue" evidence="2">
    <location>
        <position position="1"/>
    </location>
</feature>